<accession>A0A3G9IMV4</accession>
<reference evidence="1 2" key="1">
    <citation type="submission" date="2018-11" db="EMBL/GenBank/DDBJ databases">
        <title>Complete genome sequence of Paenibacillus baekrokdamisoli strain KCTC 33723.</title>
        <authorList>
            <person name="Kang S.W."/>
            <person name="Lee K.C."/>
            <person name="Kim K.K."/>
            <person name="Kim J.S."/>
            <person name="Kim D.S."/>
            <person name="Ko S.H."/>
            <person name="Yang S.H."/>
            <person name="Lee J.S."/>
        </authorList>
    </citation>
    <scope>NUCLEOTIDE SEQUENCE [LARGE SCALE GENOMIC DNA]</scope>
    <source>
        <strain evidence="1 2">KCTC 33723</strain>
    </source>
</reference>
<sequence length="143" mass="15228">MDSLLAWASVIGTGILELWAAIPLGLTLKLHPLLTGILSAAGSMLSAVIVIFFGTSIRNWLVRRTRNKSGGRTSRMTRIWDKYGIPGIGFLSPLITGAPLGAAIGISFGAEPRKLFVWMTIGIVFWSSVLTTAAALGLNAFLT</sequence>
<protein>
    <submittedName>
        <fullName evidence="1">Uncharacterized protein</fullName>
    </submittedName>
</protein>
<gene>
    <name evidence="1" type="ORF">Back11_15250</name>
</gene>
<dbReference type="RefSeq" id="WP_125655046.1">
    <property type="nucleotide sequence ID" value="NZ_JACHXC010000019.1"/>
</dbReference>
<proteinExistence type="predicted"/>
<dbReference type="Proteomes" id="UP000275368">
    <property type="component" value="Chromosome"/>
</dbReference>
<organism evidence="1 2">
    <name type="scientific">Paenibacillus baekrokdamisoli</name>
    <dbReference type="NCBI Taxonomy" id="1712516"/>
    <lineage>
        <taxon>Bacteria</taxon>
        <taxon>Bacillati</taxon>
        <taxon>Bacillota</taxon>
        <taxon>Bacilli</taxon>
        <taxon>Bacillales</taxon>
        <taxon>Paenibacillaceae</taxon>
        <taxon>Paenibacillus</taxon>
    </lineage>
</organism>
<dbReference type="EMBL" id="AP019308">
    <property type="protein sequence ID" value="BBH20180.1"/>
    <property type="molecule type" value="Genomic_DNA"/>
</dbReference>
<evidence type="ECO:0000313" key="2">
    <source>
        <dbReference type="Proteomes" id="UP000275368"/>
    </source>
</evidence>
<dbReference type="OrthoDB" id="6400183at2"/>
<evidence type="ECO:0000313" key="1">
    <source>
        <dbReference type="EMBL" id="BBH20180.1"/>
    </source>
</evidence>
<dbReference type="Pfam" id="PF06695">
    <property type="entry name" value="Sm_multidrug_ex"/>
    <property type="match status" value="1"/>
</dbReference>
<keyword evidence="2" id="KW-1185">Reference proteome</keyword>
<dbReference type="AlphaFoldDB" id="A0A3G9IMV4"/>
<dbReference type="InterPro" id="IPR009577">
    <property type="entry name" value="Sm_multidrug_ex"/>
</dbReference>
<dbReference type="KEGG" id="pbk:Back11_15250"/>
<name>A0A3G9IMV4_9BACL</name>